<feature type="region of interest" description="Disordered" evidence="2">
    <location>
        <begin position="61"/>
        <end position="86"/>
    </location>
</feature>
<keyword evidence="1" id="KW-0133">Cell shape</keyword>
<reference evidence="4 5" key="1">
    <citation type="submission" date="2019-05" db="EMBL/GenBank/DDBJ databases">
        <title>We sequenced the genome of Paenibacillus hemerocallicola KCTC 33185 for further insight into its adaptation and study the phylogeny of Paenibacillus.</title>
        <authorList>
            <person name="Narsing Rao M.P."/>
        </authorList>
    </citation>
    <scope>NUCLEOTIDE SEQUENCE [LARGE SCALE GENOMIC DNA]</scope>
    <source>
        <strain evidence="4 5">KCTC 33185</strain>
    </source>
</reference>
<gene>
    <name evidence="4" type="ORF">FE784_33535</name>
</gene>
<accession>A0A5C4SZG4</accession>
<organism evidence="4 5">
    <name type="scientific">Paenibacillus hemerocallicola</name>
    <dbReference type="NCBI Taxonomy" id="1172614"/>
    <lineage>
        <taxon>Bacteria</taxon>
        <taxon>Bacillati</taxon>
        <taxon>Bacillota</taxon>
        <taxon>Bacilli</taxon>
        <taxon>Bacillales</taxon>
        <taxon>Paenibacillaceae</taxon>
        <taxon>Paenibacillus</taxon>
    </lineage>
</organism>
<keyword evidence="5" id="KW-1185">Reference proteome</keyword>
<evidence type="ECO:0000313" key="5">
    <source>
        <dbReference type="Proteomes" id="UP000307943"/>
    </source>
</evidence>
<dbReference type="GO" id="GO:0016740">
    <property type="term" value="F:transferase activity"/>
    <property type="evidence" value="ECO:0007669"/>
    <property type="project" value="InterPro"/>
</dbReference>
<comment type="pathway">
    <text evidence="1">Cell wall biogenesis; peptidoglycan biosynthesis.</text>
</comment>
<sequence>MQEKEAADMEVCGIVRTRQLLVVEAQDYVTTQATLTMWESGIAGAGWRLVGSAPAAIGRKGLSPLKREGDGRTPAGRFRMGTGFGAEPSPTGKWPYRVVDDRDYWVDDPNSADYNTWVRYEGDPSGRWKSFERLAIPPYRKAAVIRFNEDPIVRGRGSAIFFHVWSGPESGSAGCITAAEEDVLRVLEWMTPDAEPVMAVGTRQELLRLAPFAL</sequence>
<evidence type="ECO:0000313" key="4">
    <source>
        <dbReference type="EMBL" id="TNJ61895.1"/>
    </source>
</evidence>
<dbReference type="Proteomes" id="UP000307943">
    <property type="component" value="Unassembled WGS sequence"/>
</dbReference>
<feature type="active site" description="Proton donor/acceptor" evidence="1">
    <location>
        <position position="163"/>
    </location>
</feature>
<protein>
    <recommendedName>
        <fullName evidence="3">L,D-TPase catalytic domain-containing protein</fullName>
    </recommendedName>
</protein>
<keyword evidence="1" id="KW-0573">Peptidoglycan synthesis</keyword>
<dbReference type="OrthoDB" id="186490at2"/>
<proteinExistence type="predicted"/>
<evidence type="ECO:0000256" key="2">
    <source>
        <dbReference type="SAM" id="MobiDB-lite"/>
    </source>
</evidence>
<dbReference type="PANTHER" id="PTHR38589">
    <property type="entry name" value="BLR0621 PROTEIN"/>
    <property type="match status" value="1"/>
</dbReference>
<dbReference type="GO" id="GO:0009252">
    <property type="term" value="P:peptidoglycan biosynthetic process"/>
    <property type="evidence" value="ECO:0007669"/>
    <property type="project" value="UniProtKB-KW"/>
</dbReference>
<dbReference type="PANTHER" id="PTHR38589:SF1">
    <property type="entry name" value="BLR0621 PROTEIN"/>
    <property type="match status" value="1"/>
</dbReference>
<dbReference type="PROSITE" id="PS52029">
    <property type="entry name" value="LD_TPASE"/>
    <property type="match status" value="1"/>
</dbReference>
<feature type="domain" description="L,D-TPase catalytic" evidence="3">
    <location>
        <begin position="24"/>
        <end position="200"/>
    </location>
</feature>
<comment type="caution">
    <text evidence="4">The sequence shown here is derived from an EMBL/GenBank/DDBJ whole genome shotgun (WGS) entry which is preliminary data.</text>
</comment>
<dbReference type="AlphaFoldDB" id="A0A5C4SZG4"/>
<dbReference type="EMBL" id="VDCQ01000070">
    <property type="protein sequence ID" value="TNJ61895.1"/>
    <property type="molecule type" value="Genomic_DNA"/>
</dbReference>
<dbReference type="GO" id="GO:0071555">
    <property type="term" value="P:cell wall organization"/>
    <property type="evidence" value="ECO:0007669"/>
    <property type="project" value="UniProtKB-UniRule"/>
</dbReference>
<dbReference type="Pfam" id="PF03734">
    <property type="entry name" value="YkuD"/>
    <property type="match status" value="1"/>
</dbReference>
<dbReference type="CDD" id="cd16913">
    <property type="entry name" value="YkuD_like"/>
    <property type="match status" value="1"/>
</dbReference>
<dbReference type="GO" id="GO:0008360">
    <property type="term" value="P:regulation of cell shape"/>
    <property type="evidence" value="ECO:0007669"/>
    <property type="project" value="UniProtKB-UniRule"/>
</dbReference>
<dbReference type="InterPro" id="IPR005490">
    <property type="entry name" value="LD_TPept_cat_dom"/>
</dbReference>
<name>A0A5C4SZG4_9BACL</name>
<evidence type="ECO:0000259" key="3">
    <source>
        <dbReference type="PROSITE" id="PS52029"/>
    </source>
</evidence>
<keyword evidence="1" id="KW-0961">Cell wall biogenesis/degradation</keyword>
<feature type="active site" description="Nucleophile" evidence="1">
    <location>
        <position position="175"/>
    </location>
</feature>
<evidence type="ECO:0000256" key="1">
    <source>
        <dbReference type="PROSITE-ProRule" id="PRU01373"/>
    </source>
</evidence>